<dbReference type="SMART" id="SM00267">
    <property type="entry name" value="GGDEF"/>
    <property type="match status" value="1"/>
</dbReference>
<dbReference type="SMART" id="SM00448">
    <property type="entry name" value="REC"/>
    <property type="match status" value="1"/>
</dbReference>
<dbReference type="CDD" id="cd00130">
    <property type="entry name" value="PAS"/>
    <property type="match status" value="1"/>
</dbReference>
<feature type="domain" description="PAC" evidence="4">
    <location>
        <begin position="219"/>
        <end position="271"/>
    </location>
</feature>
<dbReference type="SMART" id="SM00091">
    <property type="entry name" value="PAS"/>
    <property type="match status" value="1"/>
</dbReference>
<dbReference type="PANTHER" id="PTHR44757">
    <property type="entry name" value="DIGUANYLATE CYCLASE DGCP"/>
    <property type="match status" value="1"/>
</dbReference>
<dbReference type="CDD" id="cd01949">
    <property type="entry name" value="GGDEF"/>
    <property type="match status" value="1"/>
</dbReference>
<proteinExistence type="predicted"/>
<evidence type="ECO:0000259" key="2">
    <source>
        <dbReference type="PROSITE" id="PS50110"/>
    </source>
</evidence>
<dbReference type="Gene3D" id="3.40.50.2300">
    <property type="match status" value="1"/>
</dbReference>
<dbReference type="Pfam" id="PF00990">
    <property type="entry name" value="GGDEF"/>
    <property type="match status" value="1"/>
</dbReference>
<dbReference type="PROSITE" id="PS50113">
    <property type="entry name" value="PAC"/>
    <property type="match status" value="1"/>
</dbReference>
<comment type="caution">
    <text evidence="7">The sequence shown here is derived from an EMBL/GenBank/DDBJ whole genome shotgun (WGS) entry which is preliminary data.</text>
</comment>
<feature type="domain" description="PAS" evidence="3">
    <location>
        <begin position="141"/>
        <end position="194"/>
    </location>
</feature>
<dbReference type="InterPro" id="IPR029787">
    <property type="entry name" value="Nucleotide_cyclase"/>
</dbReference>
<dbReference type="Gene3D" id="3.30.70.270">
    <property type="match status" value="1"/>
</dbReference>
<dbReference type="SUPFAM" id="SSF141868">
    <property type="entry name" value="EAL domain-like"/>
    <property type="match status" value="1"/>
</dbReference>
<evidence type="ECO:0000313" key="8">
    <source>
        <dbReference type="Proteomes" id="UP001170717"/>
    </source>
</evidence>
<dbReference type="InterPro" id="IPR001789">
    <property type="entry name" value="Sig_transdc_resp-reg_receiver"/>
</dbReference>
<evidence type="ECO:0000259" key="6">
    <source>
        <dbReference type="PROSITE" id="PS50887"/>
    </source>
</evidence>
<sequence>MDMRAQNVLIVDDEPVNIVILESAVSSLANVISTSDSVEALHLIETHKPDLIILDISMPKRSGFDICRAVKADLGLREIPILFVTSFTDSENERKALALGAIDFIAKPIDIEICRMRVKNHLLIQRQKSQLAIYNERILEEKEQLNITLNAIADGVIATDAAGIVTFINPVAQRLTGFNEFEACGRMVDEIMELRDATTNSAMINPALYTMKVKRPVAMAFNVKLVSKQGKECRVEDTASPILDTQGNVRGAVVVFQDVSESVAMAVQMTHVTNHDQLTGLPNRVLLHDRIVQSINRTDKAQHSVALLLIDIDNFKYLNDALGHKVGDSIILSISKRLQQACGASATLARVGGDEFACLLTHVGSGLSADGVAMSCLQSAREPIHINGRHHQLSLSIGISLYPQDASSAEEMMRHSDTAMYRAKATGKDKFSFFSKDLQLAMRKRVETEVKLRSALDNNSLAVFFQPKYDLNLNKVVGAESLVRLIDEDGNTISPDEFIPLSEETGLIHRLGKQVLVKSCEFIAKCVEANKPLVIAVNVSAQQIANPCFAKEVEEVIISTGIDPGLLELEVTESALMDDFDQTRKMLLALSSLGLSLALDDFGTGYSSLSYLRQFPLNVLKIDRSFVKDMDHEPQALDIVTAIVRLANCLNMILVAEGLETELQFHSLRQLGCEYGQGYYMCKPISEDEFTARFLNQASLTM</sequence>
<evidence type="ECO:0000313" key="7">
    <source>
        <dbReference type="EMBL" id="MDO6579004.1"/>
    </source>
</evidence>
<dbReference type="PROSITE" id="PS50110">
    <property type="entry name" value="RESPONSE_REGULATORY"/>
    <property type="match status" value="1"/>
</dbReference>
<dbReference type="PROSITE" id="PS50887">
    <property type="entry name" value="GGDEF"/>
    <property type="match status" value="1"/>
</dbReference>
<name>A0AAW7Z2K3_9ALTE</name>
<feature type="domain" description="Response regulatory" evidence="2">
    <location>
        <begin position="7"/>
        <end position="122"/>
    </location>
</feature>
<dbReference type="GO" id="GO:0000160">
    <property type="term" value="P:phosphorelay signal transduction system"/>
    <property type="evidence" value="ECO:0007669"/>
    <property type="project" value="InterPro"/>
</dbReference>
<dbReference type="AlphaFoldDB" id="A0AAW7Z2K3"/>
<dbReference type="InterPro" id="IPR011006">
    <property type="entry name" value="CheY-like_superfamily"/>
</dbReference>
<dbReference type="Pfam" id="PF00989">
    <property type="entry name" value="PAS"/>
    <property type="match status" value="1"/>
</dbReference>
<dbReference type="PANTHER" id="PTHR44757:SF2">
    <property type="entry name" value="BIOFILM ARCHITECTURE MAINTENANCE PROTEIN MBAA"/>
    <property type="match status" value="1"/>
</dbReference>
<dbReference type="Gene3D" id="3.20.20.450">
    <property type="entry name" value="EAL domain"/>
    <property type="match status" value="1"/>
</dbReference>
<dbReference type="InterPro" id="IPR035919">
    <property type="entry name" value="EAL_sf"/>
</dbReference>
<dbReference type="RefSeq" id="WP_303538827.1">
    <property type="nucleotide sequence ID" value="NZ_JAUOQI010000014.1"/>
</dbReference>
<feature type="domain" description="GGDEF" evidence="6">
    <location>
        <begin position="303"/>
        <end position="436"/>
    </location>
</feature>
<dbReference type="SMART" id="SM00052">
    <property type="entry name" value="EAL"/>
    <property type="match status" value="1"/>
</dbReference>
<dbReference type="SUPFAM" id="SSF52172">
    <property type="entry name" value="CheY-like"/>
    <property type="match status" value="1"/>
</dbReference>
<dbReference type="PROSITE" id="PS50112">
    <property type="entry name" value="PAS"/>
    <property type="match status" value="1"/>
</dbReference>
<evidence type="ECO:0000259" key="3">
    <source>
        <dbReference type="PROSITE" id="PS50112"/>
    </source>
</evidence>
<dbReference type="PROSITE" id="PS50883">
    <property type="entry name" value="EAL"/>
    <property type="match status" value="1"/>
</dbReference>
<dbReference type="InterPro" id="IPR000160">
    <property type="entry name" value="GGDEF_dom"/>
</dbReference>
<dbReference type="SUPFAM" id="SSF55073">
    <property type="entry name" value="Nucleotide cyclase"/>
    <property type="match status" value="1"/>
</dbReference>
<gene>
    <name evidence="7" type="ORF">Q4527_16490</name>
</gene>
<dbReference type="GO" id="GO:0006355">
    <property type="term" value="P:regulation of DNA-templated transcription"/>
    <property type="evidence" value="ECO:0007669"/>
    <property type="project" value="InterPro"/>
</dbReference>
<dbReference type="EMBL" id="JAUOQI010000014">
    <property type="protein sequence ID" value="MDO6579004.1"/>
    <property type="molecule type" value="Genomic_DNA"/>
</dbReference>
<dbReference type="Pfam" id="PF00072">
    <property type="entry name" value="Response_reg"/>
    <property type="match status" value="1"/>
</dbReference>
<evidence type="ECO:0000259" key="5">
    <source>
        <dbReference type="PROSITE" id="PS50883"/>
    </source>
</evidence>
<reference evidence="7" key="1">
    <citation type="submission" date="2023-07" db="EMBL/GenBank/DDBJ databases">
        <title>Genome content predicts the carbon catabolic preferences of heterotrophic bacteria.</title>
        <authorList>
            <person name="Gralka M."/>
        </authorList>
    </citation>
    <scope>NUCLEOTIDE SEQUENCE</scope>
    <source>
        <strain evidence="7">F2M12</strain>
    </source>
</reference>
<dbReference type="InterPro" id="IPR052155">
    <property type="entry name" value="Biofilm_reg_signaling"/>
</dbReference>
<feature type="modified residue" description="4-aspartylphosphate" evidence="1">
    <location>
        <position position="55"/>
    </location>
</feature>
<dbReference type="Pfam" id="PF00563">
    <property type="entry name" value="EAL"/>
    <property type="match status" value="1"/>
</dbReference>
<dbReference type="InterPro" id="IPR001633">
    <property type="entry name" value="EAL_dom"/>
</dbReference>
<protein>
    <submittedName>
        <fullName evidence="7">EAL domain-containing protein</fullName>
    </submittedName>
</protein>
<dbReference type="InterPro" id="IPR000700">
    <property type="entry name" value="PAS-assoc_C"/>
</dbReference>
<dbReference type="CDD" id="cd01948">
    <property type="entry name" value="EAL"/>
    <property type="match status" value="1"/>
</dbReference>
<dbReference type="NCBIfam" id="TIGR00229">
    <property type="entry name" value="sensory_box"/>
    <property type="match status" value="1"/>
</dbReference>
<organism evidence="7 8">
    <name type="scientific">Alteromonas stellipolaris</name>
    <dbReference type="NCBI Taxonomy" id="233316"/>
    <lineage>
        <taxon>Bacteria</taxon>
        <taxon>Pseudomonadati</taxon>
        <taxon>Pseudomonadota</taxon>
        <taxon>Gammaproteobacteria</taxon>
        <taxon>Alteromonadales</taxon>
        <taxon>Alteromonadaceae</taxon>
        <taxon>Alteromonas/Salinimonas group</taxon>
        <taxon>Alteromonas</taxon>
    </lineage>
</organism>
<dbReference type="InterPro" id="IPR043128">
    <property type="entry name" value="Rev_trsase/Diguanyl_cyclase"/>
</dbReference>
<accession>A0AAW7Z2K3</accession>
<feature type="domain" description="EAL" evidence="5">
    <location>
        <begin position="445"/>
        <end position="698"/>
    </location>
</feature>
<dbReference type="Gene3D" id="3.30.450.20">
    <property type="entry name" value="PAS domain"/>
    <property type="match status" value="1"/>
</dbReference>
<dbReference type="InterPro" id="IPR013767">
    <property type="entry name" value="PAS_fold"/>
</dbReference>
<dbReference type="NCBIfam" id="TIGR00254">
    <property type="entry name" value="GGDEF"/>
    <property type="match status" value="1"/>
</dbReference>
<dbReference type="InterPro" id="IPR000014">
    <property type="entry name" value="PAS"/>
</dbReference>
<evidence type="ECO:0000256" key="1">
    <source>
        <dbReference type="PROSITE-ProRule" id="PRU00169"/>
    </source>
</evidence>
<dbReference type="Proteomes" id="UP001170717">
    <property type="component" value="Unassembled WGS sequence"/>
</dbReference>
<keyword evidence="1" id="KW-0597">Phosphoprotein</keyword>
<dbReference type="InterPro" id="IPR035965">
    <property type="entry name" value="PAS-like_dom_sf"/>
</dbReference>
<evidence type="ECO:0000259" key="4">
    <source>
        <dbReference type="PROSITE" id="PS50113"/>
    </source>
</evidence>
<dbReference type="SUPFAM" id="SSF55785">
    <property type="entry name" value="PYP-like sensor domain (PAS domain)"/>
    <property type="match status" value="1"/>
</dbReference>